<gene>
    <name evidence="2" type="ORF">CURHAP_LOCUS23549</name>
</gene>
<accession>A0A6J5UG52</accession>
<dbReference type="AlphaFoldDB" id="A0A6J5UG52"/>
<protein>
    <submittedName>
        <fullName evidence="2">Uncharacterized protein</fullName>
    </submittedName>
</protein>
<organism evidence="2 3">
    <name type="scientific">Prunus armeniaca</name>
    <name type="common">Apricot</name>
    <name type="synonym">Armeniaca vulgaris</name>
    <dbReference type="NCBI Taxonomy" id="36596"/>
    <lineage>
        <taxon>Eukaryota</taxon>
        <taxon>Viridiplantae</taxon>
        <taxon>Streptophyta</taxon>
        <taxon>Embryophyta</taxon>
        <taxon>Tracheophyta</taxon>
        <taxon>Spermatophyta</taxon>
        <taxon>Magnoliopsida</taxon>
        <taxon>eudicotyledons</taxon>
        <taxon>Gunneridae</taxon>
        <taxon>Pentapetalae</taxon>
        <taxon>rosids</taxon>
        <taxon>fabids</taxon>
        <taxon>Rosales</taxon>
        <taxon>Rosaceae</taxon>
        <taxon>Amygdaloideae</taxon>
        <taxon>Amygdaleae</taxon>
        <taxon>Prunus</taxon>
    </lineage>
</organism>
<dbReference type="Proteomes" id="UP000507222">
    <property type="component" value="Unassembled WGS sequence"/>
</dbReference>
<reference evidence="2 3" key="1">
    <citation type="submission" date="2020-05" db="EMBL/GenBank/DDBJ databases">
        <authorList>
            <person name="Campoy J."/>
            <person name="Schneeberger K."/>
            <person name="Spophaly S."/>
        </authorList>
    </citation>
    <scope>NUCLEOTIDE SEQUENCE [LARGE SCALE GENOMIC DNA]</scope>
    <source>
        <strain evidence="2">PruArmRojPasFocal</strain>
    </source>
</reference>
<feature type="compositionally biased region" description="Basic residues" evidence="1">
    <location>
        <begin position="208"/>
        <end position="218"/>
    </location>
</feature>
<name>A0A6J5UG52_PRUAR</name>
<feature type="compositionally biased region" description="Polar residues" evidence="1">
    <location>
        <begin position="186"/>
        <end position="195"/>
    </location>
</feature>
<sequence>MNEKGDRGRTWQLRGVTSLRPNTLPQWLQDRIKASDFHHSDHSHHKKNTLPQHVINNVHKLYVVELDFPQQQCYNPNSTRGTPAPATSKGYSTPPPLPKVVNGYPVNNNYTPNPAPNAAPAYYYYFPAQPAPTNPSELSHDNVTSFVPHGHDISEGLKPPNAYDNTSSIAGPDQPENSKGRICTCANPQLPNNNGKVDKHKNIGEKNGKKKNGNKKNSRSSGDSFKVRGNTINGGLLKHQFPLLTPTFCLVGLSKWKFPYFFYISGAFCTYTPPFTWKNNN</sequence>
<evidence type="ECO:0000313" key="2">
    <source>
        <dbReference type="EMBL" id="CAB4274892.1"/>
    </source>
</evidence>
<feature type="region of interest" description="Disordered" evidence="1">
    <location>
        <begin position="74"/>
        <end position="96"/>
    </location>
</feature>
<evidence type="ECO:0000256" key="1">
    <source>
        <dbReference type="SAM" id="MobiDB-lite"/>
    </source>
</evidence>
<proteinExistence type="predicted"/>
<feature type="region of interest" description="Disordered" evidence="1">
    <location>
        <begin position="148"/>
        <end position="227"/>
    </location>
</feature>
<feature type="compositionally biased region" description="Basic and acidic residues" evidence="1">
    <location>
        <begin position="196"/>
        <end position="207"/>
    </location>
</feature>
<dbReference type="EMBL" id="CAEKDK010000003">
    <property type="protein sequence ID" value="CAB4274892.1"/>
    <property type="molecule type" value="Genomic_DNA"/>
</dbReference>
<evidence type="ECO:0000313" key="3">
    <source>
        <dbReference type="Proteomes" id="UP000507222"/>
    </source>
</evidence>